<protein>
    <submittedName>
        <fullName evidence="1">Uncharacterized protein</fullName>
    </submittedName>
</protein>
<sequence length="79" mass="9270">MGSIPRLDQPGNSNANYSSKLYRYIWPQTENININQVTLYITIYHHSTYKLPNIDTTVPFDINIRNVIDKVLYLYVCCQ</sequence>
<proteinExistence type="predicted"/>
<evidence type="ECO:0000313" key="1">
    <source>
        <dbReference type="EMBL" id="JAH96475.1"/>
    </source>
</evidence>
<reference evidence="1" key="2">
    <citation type="journal article" date="2015" name="Fish Shellfish Immunol.">
        <title>Early steps in the European eel (Anguilla anguilla)-Vibrio vulnificus interaction in the gills: Role of the RtxA13 toxin.</title>
        <authorList>
            <person name="Callol A."/>
            <person name="Pajuelo D."/>
            <person name="Ebbesson L."/>
            <person name="Teles M."/>
            <person name="MacKenzie S."/>
            <person name="Amaro C."/>
        </authorList>
    </citation>
    <scope>NUCLEOTIDE SEQUENCE</scope>
</reference>
<dbReference type="EMBL" id="GBXM01012102">
    <property type="protein sequence ID" value="JAH96475.1"/>
    <property type="molecule type" value="Transcribed_RNA"/>
</dbReference>
<organism evidence="1">
    <name type="scientific">Anguilla anguilla</name>
    <name type="common">European freshwater eel</name>
    <name type="synonym">Muraena anguilla</name>
    <dbReference type="NCBI Taxonomy" id="7936"/>
    <lineage>
        <taxon>Eukaryota</taxon>
        <taxon>Metazoa</taxon>
        <taxon>Chordata</taxon>
        <taxon>Craniata</taxon>
        <taxon>Vertebrata</taxon>
        <taxon>Euteleostomi</taxon>
        <taxon>Actinopterygii</taxon>
        <taxon>Neopterygii</taxon>
        <taxon>Teleostei</taxon>
        <taxon>Anguilliformes</taxon>
        <taxon>Anguillidae</taxon>
        <taxon>Anguilla</taxon>
    </lineage>
</organism>
<accession>A0A0E9X3L5</accession>
<reference evidence="1" key="1">
    <citation type="submission" date="2014-11" db="EMBL/GenBank/DDBJ databases">
        <authorList>
            <person name="Amaro Gonzalez C."/>
        </authorList>
    </citation>
    <scope>NUCLEOTIDE SEQUENCE</scope>
</reference>
<dbReference type="AlphaFoldDB" id="A0A0E9X3L5"/>
<name>A0A0E9X3L5_ANGAN</name>